<feature type="compositionally biased region" description="Basic and acidic residues" evidence="1">
    <location>
        <begin position="91"/>
        <end position="101"/>
    </location>
</feature>
<dbReference type="SUPFAM" id="SSF51197">
    <property type="entry name" value="Clavaminate synthase-like"/>
    <property type="match status" value="1"/>
</dbReference>
<dbReference type="Gene3D" id="2.60.120.650">
    <property type="entry name" value="Cupin"/>
    <property type="match status" value="1"/>
</dbReference>
<dbReference type="InterPro" id="IPR003347">
    <property type="entry name" value="JmjC_dom"/>
</dbReference>
<name>A0A4E9DM73_GIBZA</name>
<dbReference type="EMBL" id="CAAKMV010000127">
    <property type="protein sequence ID" value="VIO57125.1"/>
    <property type="molecule type" value="Genomic_DNA"/>
</dbReference>
<feature type="domain" description="JmjC" evidence="2">
    <location>
        <begin position="283"/>
        <end position="455"/>
    </location>
</feature>
<protein>
    <recommendedName>
        <fullName evidence="2">JmjC domain-containing protein</fullName>
    </recommendedName>
</protein>
<evidence type="ECO:0000313" key="3">
    <source>
        <dbReference type="EMBL" id="VIO57125.1"/>
    </source>
</evidence>
<organism evidence="3">
    <name type="scientific">Gibberella zeae</name>
    <name type="common">Wheat head blight fungus</name>
    <name type="synonym">Fusarium graminearum</name>
    <dbReference type="NCBI Taxonomy" id="5518"/>
    <lineage>
        <taxon>Eukaryota</taxon>
        <taxon>Fungi</taxon>
        <taxon>Dikarya</taxon>
        <taxon>Ascomycota</taxon>
        <taxon>Pezizomycotina</taxon>
        <taxon>Sordariomycetes</taxon>
        <taxon>Hypocreomycetidae</taxon>
        <taxon>Hypocreales</taxon>
        <taxon>Nectriaceae</taxon>
        <taxon>Fusarium</taxon>
    </lineage>
</organism>
<evidence type="ECO:0000259" key="2">
    <source>
        <dbReference type="PROSITE" id="PS51184"/>
    </source>
</evidence>
<dbReference type="AlphaFoldDB" id="A0A4E9DM73"/>
<sequence length="769" mass="86696">MSETLRSLHQKLDILVEKLAAIDKPPESFCPDPSNEVLLLLPRTKLQLHDATQYARSIRTGVAEALASQSCHVPASHHTPTDLQGLSIHTFESRPRRDKDIPTPPSTGHSTQSSDEGTTIETQATQSNNGSTVGAAQCQPSQHEGTAINCATSHKPYSKTATSTPSFRLTAEEMGEALVENLGKIITQDGFGNEILVPGPSIDLETFKNNLIINETDCSMAVQRYKTDDTPEHQGACFIYKETRKGNFEWPDFSDQLQPPTVAEAEAWLNHVIRDPPQHTISHYVGHATNVAFEGRLNPGPAILGEPELEDIHTPYFHISADQSATRFHVEDLSCLHEESGHGLRSANQVLAGVKIWILIATHHTAKFREFVDKYWGLAPCGMAVSHRSLLISPVRLRREEIDFSIHVACPGTLIVTHPCQYHMVINKGPCFAQSINFRLPNESLLCDRQIRCDDDGLLLYAKQHNMRIFPSSQETSLPDRNVKSLKRSHPDAGLARKRQKNKQARCAMIVSRHRDESRANKHWLQLITESLHATGQIFTAPKLTTRRLPDEKAYRFACAITSCEAIKGFCTIIDAWNKHVQTLVPEPEPEADILPVVRRAKSVNVARENEILWRYISQHSQLHLRQEVDALKNGAYRLDKEMKDNICEAAKWSNENFGYHMKAGKDFLELSNGNEGILPFYSCFPKQAFRVVLGRKNWFNRQQIRDVEKLLDTDHARALFRHGKALQDAVEAKQTMACRWVGQDIDWNKLDQRQILAHLDVDGDVREM</sequence>
<feature type="region of interest" description="Disordered" evidence="1">
    <location>
        <begin position="73"/>
        <end position="119"/>
    </location>
</feature>
<evidence type="ECO:0000256" key="1">
    <source>
        <dbReference type="SAM" id="MobiDB-lite"/>
    </source>
</evidence>
<dbReference type="Pfam" id="PF02373">
    <property type="entry name" value="JmjC"/>
    <property type="match status" value="1"/>
</dbReference>
<dbReference type="PROSITE" id="PS51184">
    <property type="entry name" value="JMJC"/>
    <property type="match status" value="1"/>
</dbReference>
<accession>A0A4E9DM73</accession>
<gene>
    <name evidence="3" type="ORF">FUG_LOCUS237324</name>
</gene>
<reference evidence="3" key="1">
    <citation type="submission" date="2019-04" db="EMBL/GenBank/DDBJ databases">
        <authorList>
            <person name="Melise S."/>
            <person name="Noan J."/>
            <person name="Okalmin O."/>
        </authorList>
    </citation>
    <scope>NUCLEOTIDE SEQUENCE</scope>
    <source>
        <strain evidence="3">FN9</strain>
    </source>
</reference>
<proteinExistence type="predicted"/>
<feature type="compositionally biased region" description="Polar residues" evidence="1">
    <location>
        <begin position="106"/>
        <end position="119"/>
    </location>
</feature>